<dbReference type="EMBL" id="VYYT01000123">
    <property type="protein sequence ID" value="KAK2766521.1"/>
    <property type="molecule type" value="Genomic_DNA"/>
</dbReference>
<evidence type="ECO:0000313" key="2">
    <source>
        <dbReference type="EMBL" id="KAK2766521.1"/>
    </source>
</evidence>
<evidence type="ECO:0000256" key="1">
    <source>
        <dbReference type="SAM" id="MobiDB-lite"/>
    </source>
</evidence>
<feature type="compositionally biased region" description="Low complexity" evidence="1">
    <location>
        <begin position="317"/>
        <end position="336"/>
    </location>
</feature>
<keyword evidence="3" id="KW-1185">Reference proteome</keyword>
<sequence length="441" mass="48318">MTRRLPWARDDVDPARTPAKAATKPSTSRSGGTPQRATPKQKATPKSRNPKQHSARPNGFLRGRSSSPAAAARTLTPMSQSEVLRPHHHHSLYQKCLENDDKYRMVEDELFTIAGQFTAHLHAAEYQRLKSQTKSQNAETIKNISRPVVGSLTEIARRRQEELLRKKKQREALRKAKKEAGVDDESGDETSMPWHGTSLQGLMDSPQKKEVPLTTLTRADSGTKTSLFGGVIKSQRRSAPVSRREVLQEETESESDDLGGPVKAPTMREPVRSAQVSRPLPKDPARPIAPAAKEAGAAASPGATRHASRVSKERPTTRPISSSSSNSTTGTATPAADDGDDEDDIFTRHKNRTARARTPRLGAAKHTSPVSKERSLARPTSSSSSNSTTGTTPAFDDGDDEDDDDLFTRFKNRTARARPPRRAPVKKAEPQDSRDIIPSFL</sequence>
<name>A0AAD9YH79_COLKA</name>
<feature type="region of interest" description="Disordered" evidence="1">
    <location>
        <begin position="172"/>
        <end position="441"/>
    </location>
</feature>
<feature type="region of interest" description="Disordered" evidence="1">
    <location>
        <begin position="1"/>
        <end position="86"/>
    </location>
</feature>
<organism evidence="2 3">
    <name type="scientific">Colletotrichum kahawae</name>
    <name type="common">Coffee berry disease fungus</name>
    <dbReference type="NCBI Taxonomy" id="34407"/>
    <lineage>
        <taxon>Eukaryota</taxon>
        <taxon>Fungi</taxon>
        <taxon>Dikarya</taxon>
        <taxon>Ascomycota</taxon>
        <taxon>Pezizomycotina</taxon>
        <taxon>Sordariomycetes</taxon>
        <taxon>Hypocreomycetidae</taxon>
        <taxon>Glomerellales</taxon>
        <taxon>Glomerellaceae</taxon>
        <taxon>Colletotrichum</taxon>
        <taxon>Colletotrichum gloeosporioides species complex</taxon>
    </lineage>
</organism>
<dbReference type="AlphaFoldDB" id="A0AAD9YH79"/>
<feature type="compositionally biased region" description="Basic residues" evidence="1">
    <location>
        <begin position="410"/>
        <end position="425"/>
    </location>
</feature>
<feature type="compositionally biased region" description="Acidic residues" evidence="1">
    <location>
        <begin position="248"/>
        <end position="257"/>
    </location>
</feature>
<feature type="compositionally biased region" description="Low complexity" evidence="1">
    <location>
        <begin position="286"/>
        <end position="305"/>
    </location>
</feature>
<feature type="compositionally biased region" description="Basic and acidic residues" evidence="1">
    <location>
        <begin position="172"/>
        <end position="181"/>
    </location>
</feature>
<accession>A0AAD9YH79</accession>
<feature type="compositionally biased region" description="Basic and acidic residues" evidence="1">
    <location>
        <begin position="426"/>
        <end position="435"/>
    </location>
</feature>
<proteinExistence type="predicted"/>
<reference evidence="2" key="1">
    <citation type="submission" date="2023-02" db="EMBL/GenBank/DDBJ databases">
        <title>Colletotrichum kahawae CIFC_Que2 genome sequencing and assembly.</title>
        <authorList>
            <person name="Baroncelli R."/>
        </authorList>
    </citation>
    <scope>NUCLEOTIDE SEQUENCE</scope>
    <source>
        <strain evidence="2">CIFC_Que2</strain>
    </source>
</reference>
<feature type="compositionally biased region" description="Polar residues" evidence="1">
    <location>
        <begin position="214"/>
        <end position="226"/>
    </location>
</feature>
<protein>
    <submittedName>
        <fullName evidence="2">Uncharacterized protein</fullName>
    </submittedName>
</protein>
<gene>
    <name evidence="2" type="ORF">CKAH01_15470</name>
</gene>
<comment type="caution">
    <text evidence="2">The sequence shown here is derived from an EMBL/GenBank/DDBJ whole genome shotgun (WGS) entry which is preliminary data.</text>
</comment>
<feature type="compositionally biased region" description="Low complexity" evidence="1">
    <location>
        <begin position="17"/>
        <end position="28"/>
    </location>
</feature>
<evidence type="ECO:0000313" key="3">
    <source>
        <dbReference type="Proteomes" id="UP001281614"/>
    </source>
</evidence>
<feature type="compositionally biased region" description="Basic residues" evidence="1">
    <location>
        <begin position="43"/>
        <end position="54"/>
    </location>
</feature>
<dbReference type="Proteomes" id="UP001281614">
    <property type="component" value="Unassembled WGS sequence"/>
</dbReference>
<feature type="compositionally biased region" description="Acidic residues" evidence="1">
    <location>
        <begin position="396"/>
        <end position="405"/>
    </location>
</feature>
<feature type="compositionally biased region" description="Low complexity" evidence="1">
    <location>
        <begin position="380"/>
        <end position="392"/>
    </location>
</feature>
<feature type="compositionally biased region" description="Polar residues" evidence="1">
    <location>
        <begin position="29"/>
        <end position="38"/>
    </location>
</feature>
<feature type="compositionally biased region" description="Low complexity" evidence="1">
    <location>
        <begin position="62"/>
        <end position="73"/>
    </location>
</feature>
<feature type="compositionally biased region" description="Basic residues" evidence="1">
    <location>
        <begin position="348"/>
        <end position="358"/>
    </location>
</feature>